<evidence type="ECO:0000256" key="1">
    <source>
        <dbReference type="SAM" id="MobiDB-lite"/>
    </source>
</evidence>
<gene>
    <name evidence="2" type="ORF">EVAR_12487_1</name>
</gene>
<evidence type="ECO:0000313" key="2">
    <source>
        <dbReference type="EMBL" id="GBP15896.1"/>
    </source>
</evidence>
<evidence type="ECO:0000313" key="3">
    <source>
        <dbReference type="Proteomes" id="UP000299102"/>
    </source>
</evidence>
<dbReference type="Proteomes" id="UP000299102">
    <property type="component" value="Unassembled WGS sequence"/>
</dbReference>
<comment type="caution">
    <text evidence="2">The sequence shown here is derived from an EMBL/GenBank/DDBJ whole genome shotgun (WGS) entry which is preliminary data.</text>
</comment>
<proteinExistence type="predicted"/>
<accession>A0A4C1TPL3</accession>
<protein>
    <submittedName>
        <fullName evidence="2">Uncharacterized protein</fullName>
    </submittedName>
</protein>
<organism evidence="2 3">
    <name type="scientific">Eumeta variegata</name>
    <name type="common">Bagworm moth</name>
    <name type="synonym">Eumeta japonica</name>
    <dbReference type="NCBI Taxonomy" id="151549"/>
    <lineage>
        <taxon>Eukaryota</taxon>
        <taxon>Metazoa</taxon>
        <taxon>Ecdysozoa</taxon>
        <taxon>Arthropoda</taxon>
        <taxon>Hexapoda</taxon>
        <taxon>Insecta</taxon>
        <taxon>Pterygota</taxon>
        <taxon>Neoptera</taxon>
        <taxon>Endopterygota</taxon>
        <taxon>Lepidoptera</taxon>
        <taxon>Glossata</taxon>
        <taxon>Ditrysia</taxon>
        <taxon>Tineoidea</taxon>
        <taxon>Psychidae</taxon>
        <taxon>Oiketicinae</taxon>
        <taxon>Eumeta</taxon>
    </lineage>
</organism>
<keyword evidence="3" id="KW-1185">Reference proteome</keyword>
<feature type="compositionally biased region" description="Basic residues" evidence="1">
    <location>
        <begin position="208"/>
        <end position="223"/>
    </location>
</feature>
<feature type="region of interest" description="Disordered" evidence="1">
    <location>
        <begin position="182"/>
        <end position="223"/>
    </location>
</feature>
<dbReference type="OrthoDB" id="7429027at2759"/>
<dbReference type="EMBL" id="BGZK01000075">
    <property type="protein sequence ID" value="GBP15896.1"/>
    <property type="molecule type" value="Genomic_DNA"/>
</dbReference>
<name>A0A4C1TPL3_EUMVA</name>
<sequence>MSQNIIFRRGERSLYGSRRSQIPAFMAPVACLCRRATGTRRHYRGHGRPASSPGRAFLVPGHCSAPGSVLTVTCHRHSAQVSTVRVCRCVRRSNKRARSAGAGPATRCLYGAGLMRDLHNITSARRRNPVAPAAPAARAARAAASTPTPTNLSKRQKKLPCYCTARCLHKIRYIFPRLSVRTRRSDGSGGGQRRPARPCVAPRGGRSAVRRRRAGRARVRQGRRAVAGAAAKARAECGGGRGAFGSGGGGGGGRVRLPATPGLFFLGPLVLELRTESQFLLRRAPHATRSLGPRTREVATNKLQFFTARGTVADAQPSHLYLKQTRRAAHAAASS</sequence>
<reference evidence="2 3" key="1">
    <citation type="journal article" date="2019" name="Commun. Biol.">
        <title>The bagworm genome reveals a unique fibroin gene that provides high tensile strength.</title>
        <authorList>
            <person name="Kono N."/>
            <person name="Nakamura H."/>
            <person name="Ohtoshi R."/>
            <person name="Tomita M."/>
            <person name="Numata K."/>
            <person name="Arakawa K."/>
        </authorList>
    </citation>
    <scope>NUCLEOTIDE SEQUENCE [LARGE SCALE GENOMIC DNA]</scope>
</reference>
<dbReference type="AlphaFoldDB" id="A0A4C1TPL3"/>